<evidence type="ECO:0000313" key="3">
    <source>
        <dbReference type="Proteomes" id="UP000828390"/>
    </source>
</evidence>
<keyword evidence="1" id="KW-0472">Membrane</keyword>
<protein>
    <submittedName>
        <fullName evidence="2">Uncharacterized protein</fullName>
    </submittedName>
</protein>
<keyword evidence="1" id="KW-0812">Transmembrane</keyword>
<dbReference type="Proteomes" id="UP000828390">
    <property type="component" value="Unassembled WGS sequence"/>
</dbReference>
<evidence type="ECO:0000313" key="2">
    <source>
        <dbReference type="EMBL" id="KAH3835095.1"/>
    </source>
</evidence>
<gene>
    <name evidence="2" type="ORF">DPMN_108437</name>
</gene>
<organism evidence="2 3">
    <name type="scientific">Dreissena polymorpha</name>
    <name type="common">Zebra mussel</name>
    <name type="synonym">Mytilus polymorpha</name>
    <dbReference type="NCBI Taxonomy" id="45954"/>
    <lineage>
        <taxon>Eukaryota</taxon>
        <taxon>Metazoa</taxon>
        <taxon>Spiralia</taxon>
        <taxon>Lophotrochozoa</taxon>
        <taxon>Mollusca</taxon>
        <taxon>Bivalvia</taxon>
        <taxon>Autobranchia</taxon>
        <taxon>Heteroconchia</taxon>
        <taxon>Euheterodonta</taxon>
        <taxon>Imparidentia</taxon>
        <taxon>Neoheterodontei</taxon>
        <taxon>Myida</taxon>
        <taxon>Dreissenoidea</taxon>
        <taxon>Dreissenidae</taxon>
        <taxon>Dreissena</taxon>
    </lineage>
</organism>
<comment type="caution">
    <text evidence="2">The sequence shown here is derived from an EMBL/GenBank/DDBJ whole genome shotgun (WGS) entry which is preliminary data.</text>
</comment>
<feature type="transmembrane region" description="Helical" evidence="1">
    <location>
        <begin position="7"/>
        <end position="28"/>
    </location>
</feature>
<dbReference type="AlphaFoldDB" id="A0A9D4QM25"/>
<keyword evidence="3" id="KW-1185">Reference proteome</keyword>
<name>A0A9D4QM25_DREPO</name>
<evidence type="ECO:0000256" key="1">
    <source>
        <dbReference type="SAM" id="Phobius"/>
    </source>
</evidence>
<reference evidence="2" key="2">
    <citation type="submission" date="2020-11" db="EMBL/GenBank/DDBJ databases">
        <authorList>
            <person name="McCartney M.A."/>
            <person name="Auch B."/>
            <person name="Kono T."/>
            <person name="Mallez S."/>
            <person name="Becker A."/>
            <person name="Gohl D.M."/>
            <person name="Silverstein K.A.T."/>
            <person name="Koren S."/>
            <person name="Bechman K.B."/>
            <person name="Herman A."/>
            <person name="Abrahante J.E."/>
            <person name="Garbe J."/>
        </authorList>
    </citation>
    <scope>NUCLEOTIDE SEQUENCE</scope>
    <source>
        <strain evidence="2">Duluth1</strain>
        <tissue evidence="2">Whole animal</tissue>
    </source>
</reference>
<accession>A0A9D4QM25</accession>
<keyword evidence="1" id="KW-1133">Transmembrane helix</keyword>
<sequence length="117" mass="13675">MQFSRRYLHLTLVICAYVFLLVVTRWAFLSQVMMAVIEDDEASILRTRHIHTGNPAKDISLHEKQANNAFQVSSHGNIEDLRQHNLEQDLKFEKHSRVARRAKEHVLQAIFSNFLHP</sequence>
<reference evidence="2" key="1">
    <citation type="journal article" date="2019" name="bioRxiv">
        <title>The Genome of the Zebra Mussel, Dreissena polymorpha: A Resource for Invasive Species Research.</title>
        <authorList>
            <person name="McCartney M.A."/>
            <person name="Auch B."/>
            <person name="Kono T."/>
            <person name="Mallez S."/>
            <person name="Zhang Y."/>
            <person name="Obille A."/>
            <person name="Becker A."/>
            <person name="Abrahante J.E."/>
            <person name="Garbe J."/>
            <person name="Badalamenti J.P."/>
            <person name="Herman A."/>
            <person name="Mangelson H."/>
            <person name="Liachko I."/>
            <person name="Sullivan S."/>
            <person name="Sone E.D."/>
            <person name="Koren S."/>
            <person name="Silverstein K.A.T."/>
            <person name="Beckman K.B."/>
            <person name="Gohl D.M."/>
        </authorList>
    </citation>
    <scope>NUCLEOTIDE SEQUENCE</scope>
    <source>
        <strain evidence="2">Duluth1</strain>
        <tissue evidence="2">Whole animal</tissue>
    </source>
</reference>
<dbReference type="EMBL" id="JAIWYP010000004">
    <property type="protein sequence ID" value="KAH3835095.1"/>
    <property type="molecule type" value="Genomic_DNA"/>
</dbReference>
<proteinExistence type="predicted"/>